<sequence>MVNVYEYVLSNINNYENWSNFKEIDMSTLKKYVKKLKNTGGRENGITRGIFRDIVMVAENRILDIVNFFLHYGEFPGEWKITTTSTTKTKT</sequence>
<keyword evidence="2" id="KW-1185">Reference proteome</keyword>
<evidence type="ECO:0000313" key="2">
    <source>
        <dbReference type="Proteomes" id="UP001431783"/>
    </source>
</evidence>
<dbReference type="Proteomes" id="UP001431783">
    <property type="component" value="Unassembled WGS sequence"/>
</dbReference>
<evidence type="ECO:0000313" key="1">
    <source>
        <dbReference type="EMBL" id="KAK9869794.1"/>
    </source>
</evidence>
<proteinExistence type="predicted"/>
<name>A0AAW1TIH9_9CUCU</name>
<gene>
    <name evidence="1" type="ORF">WA026_003527</name>
</gene>
<reference evidence="1 2" key="1">
    <citation type="submission" date="2023-03" db="EMBL/GenBank/DDBJ databases">
        <title>Genome insight into feeding habits of ladybird beetles.</title>
        <authorList>
            <person name="Li H.-S."/>
            <person name="Huang Y.-H."/>
            <person name="Pang H."/>
        </authorList>
    </citation>
    <scope>NUCLEOTIDE SEQUENCE [LARGE SCALE GENOMIC DNA]</scope>
    <source>
        <strain evidence="1">SYSU_2023b</strain>
        <tissue evidence="1">Whole body</tissue>
    </source>
</reference>
<protein>
    <submittedName>
        <fullName evidence="1">Uncharacterized protein</fullName>
    </submittedName>
</protein>
<comment type="caution">
    <text evidence="1">The sequence shown here is derived from an EMBL/GenBank/DDBJ whole genome shotgun (WGS) entry which is preliminary data.</text>
</comment>
<accession>A0AAW1TIH9</accession>
<organism evidence="1 2">
    <name type="scientific">Henosepilachna vigintioctopunctata</name>
    <dbReference type="NCBI Taxonomy" id="420089"/>
    <lineage>
        <taxon>Eukaryota</taxon>
        <taxon>Metazoa</taxon>
        <taxon>Ecdysozoa</taxon>
        <taxon>Arthropoda</taxon>
        <taxon>Hexapoda</taxon>
        <taxon>Insecta</taxon>
        <taxon>Pterygota</taxon>
        <taxon>Neoptera</taxon>
        <taxon>Endopterygota</taxon>
        <taxon>Coleoptera</taxon>
        <taxon>Polyphaga</taxon>
        <taxon>Cucujiformia</taxon>
        <taxon>Coccinelloidea</taxon>
        <taxon>Coccinellidae</taxon>
        <taxon>Epilachninae</taxon>
        <taxon>Epilachnini</taxon>
        <taxon>Henosepilachna</taxon>
    </lineage>
</organism>
<dbReference type="EMBL" id="JARQZJ010000001">
    <property type="protein sequence ID" value="KAK9869794.1"/>
    <property type="molecule type" value="Genomic_DNA"/>
</dbReference>
<dbReference type="AlphaFoldDB" id="A0AAW1TIH9"/>